<dbReference type="EMBL" id="WCRW01000035">
    <property type="protein sequence ID" value="KAB4450128.1"/>
    <property type="molecule type" value="Genomic_DNA"/>
</dbReference>
<proteinExistence type="predicted"/>
<sequence>MLSWNIIMMTYERYKVAKLGVKCGFSIGQNSLGYGVVIPHYGTIAINSETRIGNYAVITPVPVWLVAIRLLAMASTFLQEVRW</sequence>
<accession>A0A7J5JFK5</accession>
<organism evidence="1 2">
    <name type="scientific">Bacteroides thetaiotaomicron</name>
    <dbReference type="NCBI Taxonomy" id="818"/>
    <lineage>
        <taxon>Bacteria</taxon>
        <taxon>Pseudomonadati</taxon>
        <taxon>Bacteroidota</taxon>
        <taxon>Bacteroidia</taxon>
        <taxon>Bacteroidales</taxon>
        <taxon>Bacteroidaceae</taxon>
        <taxon>Bacteroides</taxon>
    </lineage>
</organism>
<name>A0A7J5JFK5_BACT4</name>
<comment type="caution">
    <text evidence="1">The sequence shown here is derived from an EMBL/GenBank/DDBJ whole genome shotgun (WGS) entry which is preliminary data.</text>
</comment>
<evidence type="ECO:0000313" key="2">
    <source>
        <dbReference type="Proteomes" id="UP000436825"/>
    </source>
</evidence>
<protein>
    <submittedName>
        <fullName evidence="1">Uncharacterized protein</fullName>
    </submittedName>
</protein>
<dbReference type="Proteomes" id="UP000436825">
    <property type="component" value="Unassembled WGS sequence"/>
</dbReference>
<dbReference type="AlphaFoldDB" id="A0A7J5JFK5"/>
<reference evidence="1 2" key="1">
    <citation type="journal article" date="2019" name="Nat. Med.">
        <title>A library of human gut bacterial isolates paired with longitudinal multiomics data enables mechanistic microbiome research.</title>
        <authorList>
            <person name="Poyet M."/>
            <person name="Groussin M."/>
            <person name="Gibbons S.M."/>
            <person name="Avila-Pacheco J."/>
            <person name="Jiang X."/>
            <person name="Kearney S.M."/>
            <person name="Perrotta A.R."/>
            <person name="Berdy B."/>
            <person name="Zhao S."/>
            <person name="Lieberman T.D."/>
            <person name="Swanson P.K."/>
            <person name="Smith M."/>
            <person name="Roesemann S."/>
            <person name="Alexander J.E."/>
            <person name="Rich S.A."/>
            <person name="Livny J."/>
            <person name="Vlamakis H."/>
            <person name="Clish C."/>
            <person name="Bullock K."/>
            <person name="Deik A."/>
            <person name="Scott J."/>
            <person name="Pierce K.A."/>
            <person name="Xavier R.J."/>
            <person name="Alm E.J."/>
        </authorList>
    </citation>
    <scope>NUCLEOTIDE SEQUENCE [LARGE SCALE GENOMIC DNA]</scope>
    <source>
        <strain evidence="1 2">BIOML-A160</strain>
    </source>
</reference>
<gene>
    <name evidence="1" type="ORF">GAN75_26550</name>
</gene>
<evidence type="ECO:0000313" key="1">
    <source>
        <dbReference type="EMBL" id="KAB4450128.1"/>
    </source>
</evidence>
<dbReference type="RefSeq" id="WP_002559621.1">
    <property type="nucleotide sequence ID" value="NZ_CP072224.1"/>
</dbReference>